<dbReference type="InterPro" id="IPR024006">
    <property type="entry name" value="Alt_signal_exp_actinobact"/>
</dbReference>
<sequence length="191" mass="19564">MRNSIKAALAATAGGALLLGGAGSLAYWSDATEVQPDTTLTSGTLDLGAPTCASWKLDDGSDFTTGSDTIVPGDTLTRTCQFQISAVGDHLTAQLTANPPTMPDSALEDELTFSAAYEIDTDDTDDGSGETVVDPDAGAVAFSDTDDGSYLRVLFTVAFPFGVGVDNDSNGAVTAQLDAITVTATQTNTEH</sequence>
<evidence type="ECO:0000313" key="3">
    <source>
        <dbReference type="Proteomes" id="UP000537326"/>
    </source>
</evidence>
<dbReference type="RefSeq" id="WP_179532482.1">
    <property type="nucleotide sequence ID" value="NZ_BAAAPP010000019.1"/>
</dbReference>
<proteinExistence type="predicted"/>
<dbReference type="NCBIfam" id="TIGR04089">
    <property type="entry name" value="exp_by_SipW_III"/>
    <property type="match status" value="1"/>
</dbReference>
<accession>A0A7Y9YGJ1</accession>
<dbReference type="NCBIfam" id="TIGR04088">
    <property type="entry name" value="cognate_SipW"/>
    <property type="match status" value="1"/>
</dbReference>
<organism evidence="2 3">
    <name type="scientific">Nocardioides marinus</name>
    <dbReference type="NCBI Taxonomy" id="374514"/>
    <lineage>
        <taxon>Bacteria</taxon>
        <taxon>Bacillati</taxon>
        <taxon>Actinomycetota</taxon>
        <taxon>Actinomycetes</taxon>
        <taxon>Propionibacteriales</taxon>
        <taxon>Nocardioidaceae</taxon>
        <taxon>Nocardioides</taxon>
    </lineage>
</organism>
<dbReference type="Proteomes" id="UP000537326">
    <property type="component" value="Unassembled WGS sequence"/>
</dbReference>
<keyword evidence="1" id="KW-0732">Signal</keyword>
<gene>
    <name evidence="2" type="ORF">BKA05_003368</name>
</gene>
<feature type="signal peptide" evidence="1">
    <location>
        <begin position="1"/>
        <end position="26"/>
    </location>
</feature>
<protein>
    <submittedName>
        <fullName evidence="2">Alternate signal-mediated exported protein</fullName>
    </submittedName>
</protein>
<name>A0A7Y9YGJ1_9ACTN</name>
<comment type="caution">
    <text evidence="2">The sequence shown here is derived from an EMBL/GenBank/DDBJ whole genome shotgun (WGS) entry which is preliminary data.</text>
</comment>
<reference evidence="2 3" key="1">
    <citation type="submission" date="2020-07" db="EMBL/GenBank/DDBJ databases">
        <title>Sequencing the genomes of 1000 actinobacteria strains.</title>
        <authorList>
            <person name="Klenk H.-P."/>
        </authorList>
    </citation>
    <scope>NUCLEOTIDE SEQUENCE [LARGE SCALE GENOMIC DNA]</scope>
    <source>
        <strain evidence="2 3">DSM 18248</strain>
    </source>
</reference>
<feature type="chain" id="PRO_5038734747" evidence="1">
    <location>
        <begin position="27"/>
        <end position="191"/>
    </location>
</feature>
<evidence type="ECO:0000313" key="2">
    <source>
        <dbReference type="EMBL" id="NYI11853.1"/>
    </source>
</evidence>
<dbReference type="EMBL" id="JACBZI010000001">
    <property type="protein sequence ID" value="NYI11853.1"/>
    <property type="molecule type" value="Genomic_DNA"/>
</dbReference>
<dbReference type="AlphaFoldDB" id="A0A7Y9YGJ1"/>
<evidence type="ECO:0000256" key="1">
    <source>
        <dbReference type="SAM" id="SignalP"/>
    </source>
</evidence>
<dbReference type="InterPro" id="IPR023833">
    <property type="entry name" value="Signal_pept_SipW-depend-type"/>
</dbReference>
<keyword evidence="3" id="KW-1185">Reference proteome</keyword>